<feature type="non-terminal residue" evidence="2">
    <location>
        <position position="153"/>
    </location>
</feature>
<accession>A0AA39XCS4</accession>
<sequence>MGDVSAPRSLRQIQNRLAYCSRHHPGCNIRDETSDIRPSRFLSINLAPSSASGESEADKIKLIEATLANNEPYIILSYVWGHIQTIQTTAETIGQHKSGILTATLPQTIRDAITVTRKLGVGLLWVDSLCIVQDDAEELAREVAKMSSYYRNA</sequence>
<dbReference type="EMBL" id="JAULSR010000002">
    <property type="protein sequence ID" value="KAK0631047.1"/>
    <property type="molecule type" value="Genomic_DNA"/>
</dbReference>
<protein>
    <submittedName>
        <fullName evidence="2">Heterokaryon incompatibility protein-domain-containing protein</fullName>
    </submittedName>
</protein>
<comment type="caution">
    <text evidence="2">The sequence shown here is derived from an EMBL/GenBank/DDBJ whole genome shotgun (WGS) entry which is preliminary data.</text>
</comment>
<evidence type="ECO:0000313" key="3">
    <source>
        <dbReference type="Proteomes" id="UP001174934"/>
    </source>
</evidence>
<evidence type="ECO:0000313" key="2">
    <source>
        <dbReference type="EMBL" id="KAK0631047.1"/>
    </source>
</evidence>
<proteinExistence type="predicted"/>
<dbReference type="InterPro" id="IPR010730">
    <property type="entry name" value="HET"/>
</dbReference>
<keyword evidence="3" id="KW-1185">Reference proteome</keyword>
<dbReference type="AlphaFoldDB" id="A0AA39XCS4"/>
<name>A0AA39XCS4_9PEZI</name>
<feature type="domain" description="Heterokaryon incompatibility" evidence="1">
    <location>
        <begin position="73"/>
        <end position="153"/>
    </location>
</feature>
<dbReference type="Proteomes" id="UP001174934">
    <property type="component" value="Unassembled WGS sequence"/>
</dbReference>
<dbReference type="PANTHER" id="PTHR33112:SF16">
    <property type="entry name" value="HETEROKARYON INCOMPATIBILITY DOMAIN-CONTAINING PROTEIN"/>
    <property type="match status" value="1"/>
</dbReference>
<reference evidence="2" key="1">
    <citation type="submission" date="2023-06" db="EMBL/GenBank/DDBJ databases">
        <title>Genome-scale phylogeny and comparative genomics of the fungal order Sordariales.</title>
        <authorList>
            <consortium name="Lawrence Berkeley National Laboratory"/>
            <person name="Hensen N."/>
            <person name="Bonometti L."/>
            <person name="Westerberg I."/>
            <person name="Brannstrom I.O."/>
            <person name="Guillou S."/>
            <person name="Cros-Aarteil S."/>
            <person name="Calhoun S."/>
            <person name="Haridas S."/>
            <person name="Kuo A."/>
            <person name="Mondo S."/>
            <person name="Pangilinan J."/>
            <person name="Riley R."/>
            <person name="LaButti K."/>
            <person name="Andreopoulos B."/>
            <person name="Lipzen A."/>
            <person name="Chen C."/>
            <person name="Yanf M."/>
            <person name="Daum C."/>
            <person name="Ng V."/>
            <person name="Clum A."/>
            <person name="Steindorff A."/>
            <person name="Ohm R."/>
            <person name="Martin F."/>
            <person name="Silar P."/>
            <person name="Natvig D."/>
            <person name="Lalanne C."/>
            <person name="Gautier V."/>
            <person name="Ament-velasquez S.L."/>
            <person name="Kruys A."/>
            <person name="Hutchinson M.I."/>
            <person name="Powell A.J."/>
            <person name="Barry K."/>
            <person name="Miller A.N."/>
            <person name="Grigoriev I.V."/>
            <person name="Debuchy R."/>
            <person name="Gladieux P."/>
            <person name="Thoren M.H."/>
            <person name="Johannesson H."/>
        </authorList>
    </citation>
    <scope>NUCLEOTIDE SEQUENCE</scope>
    <source>
        <strain evidence="2">SMH3391-2</strain>
    </source>
</reference>
<organism evidence="2 3">
    <name type="scientific">Bombardia bombarda</name>
    <dbReference type="NCBI Taxonomy" id="252184"/>
    <lineage>
        <taxon>Eukaryota</taxon>
        <taxon>Fungi</taxon>
        <taxon>Dikarya</taxon>
        <taxon>Ascomycota</taxon>
        <taxon>Pezizomycotina</taxon>
        <taxon>Sordariomycetes</taxon>
        <taxon>Sordariomycetidae</taxon>
        <taxon>Sordariales</taxon>
        <taxon>Lasiosphaeriaceae</taxon>
        <taxon>Bombardia</taxon>
    </lineage>
</organism>
<dbReference type="PANTHER" id="PTHR33112">
    <property type="entry name" value="DOMAIN PROTEIN, PUTATIVE-RELATED"/>
    <property type="match status" value="1"/>
</dbReference>
<dbReference type="Pfam" id="PF06985">
    <property type="entry name" value="HET"/>
    <property type="match status" value="1"/>
</dbReference>
<gene>
    <name evidence="2" type="ORF">B0T17DRAFT_488039</name>
</gene>
<evidence type="ECO:0000259" key="1">
    <source>
        <dbReference type="Pfam" id="PF06985"/>
    </source>
</evidence>